<feature type="transmembrane region" description="Helical" evidence="1">
    <location>
        <begin position="7"/>
        <end position="28"/>
    </location>
</feature>
<sequence length="85" mass="9611">MRIIKRLFKLFILLFVLAAVAGGIYVWITIDDAPTITTAELKAKLILKVNKPILNQPTFLTVTAKLWFQPKMLPSRQTMVSIPTV</sequence>
<dbReference type="EMBL" id="UHIV01000001">
    <property type="protein sequence ID" value="SUP52365.1"/>
    <property type="molecule type" value="Genomic_DNA"/>
</dbReference>
<gene>
    <name evidence="2" type="ORF">NCTC13645_00250</name>
</gene>
<reference evidence="2 3" key="1">
    <citation type="submission" date="2018-06" db="EMBL/GenBank/DDBJ databases">
        <authorList>
            <consortium name="Pathogen Informatics"/>
            <person name="Doyle S."/>
        </authorList>
    </citation>
    <scope>NUCLEOTIDE SEQUENCE [LARGE SCALE GENOMIC DNA]</scope>
    <source>
        <strain evidence="2 3">NCTC13645</strain>
    </source>
</reference>
<proteinExistence type="predicted"/>
<accession>A0A380NXG9</accession>
<organism evidence="2 3">
    <name type="scientific">Weissella viridescens</name>
    <name type="common">Lactobacillus viridescens</name>
    <dbReference type="NCBI Taxonomy" id="1629"/>
    <lineage>
        <taxon>Bacteria</taxon>
        <taxon>Bacillati</taxon>
        <taxon>Bacillota</taxon>
        <taxon>Bacilli</taxon>
        <taxon>Lactobacillales</taxon>
        <taxon>Lactobacillaceae</taxon>
        <taxon>Weissella</taxon>
    </lineage>
</organism>
<keyword evidence="1" id="KW-0472">Membrane</keyword>
<keyword evidence="1" id="KW-1133">Transmembrane helix</keyword>
<protein>
    <submittedName>
        <fullName evidence="2">Uncharacterized protein</fullName>
    </submittedName>
</protein>
<keyword evidence="1" id="KW-0812">Transmembrane</keyword>
<evidence type="ECO:0000256" key="1">
    <source>
        <dbReference type="SAM" id="Phobius"/>
    </source>
</evidence>
<evidence type="ECO:0000313" key="2">
    <source>
        <dbReference type="EMBL" id="SUP52365.1"/>
    </source>
</evidence>
<dbReference type="AlphaFoldDB" id="A0A380NXG9"/>
<evidence type="ECO:0000313" key="3">
    <source>
        <dbReference type="Proteomes" id="UP000254621"/>
    </source>
</evidence>
<name>A0A380NXG9_WEIVI</name>
<dbReference type="Proteomes" id="UP000254621">
    <property type="component" value="Unassembled WGS sequence"/>
</dbReference>